<proteinExistence type="inferred from homology"/>
<dbReference type="OrthoDB" id="1688691at2"/>
<dbReference type="Pfam" id="PF00232">
    <property type="entry name" value="Glyco_hydro_1"/>
    <property type="match status" value="1"/>
</dbReference>
<dbReference type="InterPro" id="IPR033132">
    <property type="entry name" value="GH_1_N_CS"/>
</dbReference>
<dbReference type="PANTHER" id="PTHR10353:SF136">
    <property type="entry name" value="ARYL-PHOSPHO-BETA-D-GLUCOSIDASE BGLC"/>
    <property type="match status" value="1"/>
</dbReference>
<keyword evidence="3 6" id="KW-0326">Glycosidase</keyword>
<dbReference type="GO" id="GO:0005829">
    <property type="term" value="C:cytosol"/>
    <property type="evidence" value="ECO:0007669"/>
    <property type="project" value="TreeGrafter"/>
</dbReference>
<evidence type="ECO:0000313" key="7">
    <source>
        <dbReference type="EMBL" id="AZP05575.1"/>
    </source>
</evidence>
<keyword evidence="2 6" id="KW-0378">Hydrolase</keyword>
<reference evidence="8" key="1">
    <citation type="submission" date="2018-12" db="EMBL/GenBank/DDBJ databases">
        <title>Complete genome sequencing of Jeotgalibaca sp. H21T32.</title>
        <authorList>
            <person name="Bae J.-W."/>
            <person name="Lee S.-Y."/>
        </authorList>
    </citation>
    <scope>NUCLEOTIDE SEQUENCE [LARGE SCALE GENOMIC DNA]</scope>
    <source>
        <strain evidence="8">H21T32</strain>
    </source>
</reference>
<dbReference type="Proteomes" id="UP000273326">
    <property type="component" value="Chromosome"/>
</dbReference>
<dbReference type="InterPro" id="IPR017853">
    <property type="entry name" value="GH"/>
</dbReference>
<dbReference type="PROSITE" id="PS00653">
    <property type="entry name" value="GLYCOSYL_HYDROL_F1_2"/>
    <property type="match status" value="1"/>
</dbReference>
<dbReference type="GO" id="GO:0008422">
    <property type="term" value="F:beta-glucosidase activity"/>
    <property type="evidence" value="ECO:0007669"/>
    <property type="project" value="TreeGrafter"/>
</dbReference>
<dbReference type="InterPro" id="IPR018120">
    <property type="entry name" value="Glyco_hydro_1_AS"/>
</dbReference>
<dbReference type="PROSITE" id="PS00572">
    <property type="entry name" value="GLYCOSYL_HYDROL_F1_1"/>
    <property type="match status" value="1"/>
</dbReference>
<comment type="similarity">
    <text evidence="1 5">Belongs to the glycosyl hydrolase 1 family.</text>
</comment>
<feature type="active site" description="Nucleophile" evidence="4">
    <location>
        <position position="382"/>
    </location>
</feature>
<evidence type="ECO:0000256" key="4">
    <source>
        <dbReference type="PROSITE-ProRule" id="PRU10055"/>
    </source>
</evidence>
<dbReference type="PRINTS" id="PR00131">
    <property type="entry name" value="GLHYDRLASE1"/>
</dbReference>
<dbReference type="FunFam" id="3.20.20.80:FF:000004">
    <property type="entry name" value="Beta-glucosidase 6-phospho-beta-glucosidase"/>
    <property type="match status" value="1"/>
</dbReference>
<dbReference type="PANTHER" id="PTHR10353">
    <property type="entry name" value="GLYCOSYL HYDROLASE"/>
    <property type="match status" value="1"/>
</dbReference>
<evidence type="ECO:0000256" key="6">
    <source>
        <dbReference type="RuleBase" id="RU004468"/>
    </source>
</evidence>
<dbReference type="Gene3D" id="3.20.20.80">
    <property type="entry name" value="Glycosidases"/>
    <property type="match status" value="1"/>
</dbReference>
<name>A0A3S9HDX0_9LACT</name>
<dbReference type="InterPro" id="IPR001360">
    <property type="entry name" value="Glyco_hydro_1"/>
</dbReference>
<evidence type="ECO:0000256" key="5">
    <source>
        <dbReference type="RuleBase" id="RU003690"/>
    </source>
</evidence>
<dbReference type="AlphaFoldDB" id="A0A3S9HDX0"/>
<evidence type="ECO:0000256" key="2">
    <source>
        <dbReference type="ARBA" id="ARBA00022801"/>
    </source>
</evidence>
<gene>
    <name evidence="7" type="ORF">EJN90_13565</name>
</gene>
<accession>A0A3S9HDX0</accession>
<organism evidence="7 8">
    <name type="scientific">Jeotgalibaca ciconiae</name>
    <dbReference type="NCBI Taxonomy" id="2496265"/>
    <lineage>
        <taxon>Bacteria</taxon>
        <taxon>Bacillati</taxon>
        <taxon>Bacillota</taxon>
        <taxon>Bacilli</taxon>
        <taxon>Lactobacillales</taxon>
        <taxon>Carnobacteriaceae</taxon>
        <taxon>Jeotgalibaca</taxon>
    </lineage>
</organism>
<sequence>MLTIEKGSFPKDFLWGSASAAYQIEGAWDEDGKSPSVWDKFVRIPGKTFKGTTGDVAVDHYHRYKEDIALMAEMGMKTYRFSIAWTRIYPNSMDEVNQKGLDFYQDIIDVCLENGIQPMITLYHWDLPQYLQDAYRGWESRQIIEDFEKYAVTLFKEYGNKVKYWITMNEQNIFTRLGWQSAQHPPGLSDEDKLHYQVNHHAFLAHAKAVEKFHEIVADGMVGASFAFHPSYALDTKPKNVLAKHDFDDLKNYWWMDVYAYGRYPRAAMKYLESKNIAPKIQEGDFELLKSASEKVDFMGVNYYRSDVVEHNPEDGVDNSGIVNVSGKKGTSTETGMAGIYKSPLNPHLPTTDWDWTIDPMGLRIGCREITSRYDLPIIISENGLGAFDKLEEDKSVHDPYRIKYIQEHLKQIKMAIDEGSDIIAYCTWSFTDLLSWLNGYQKRYGFVYVDQSEYESNPSLNRYKKDSYYWYKNIIETDGEAIWE</sequence>
<evidence type="ECO:0000256" key="3">
    <source>
        <dbReference type="ARBA" id="ARBA00023295"/>
    </source>
</evidence>
<dbReference type="EMBL" id="CP034465">
    <property type="protein sequence ID" value="AZP05575.1"/>
    <property type="molecule type" value="Genomic_DNA"/>
</dbReference>
<evidence type="ECO:0000256" key="1">
    <source>
        <dbReference type="ARBA" id="ARBA00010838"/>
    </source>
</evidence>
<keyword evidence="8" id="KW-1185">Reference proteome</keyword>
<dbReference type="KEGG" id="jeh:EJN90_13565"/>
<evidence type="ECO:0000313" key="8">
    <source>
        <dbReference type="Proteomes" id="UP000273326"/>
    </source>
</evidence>
<dbReference type="GO" id="GO:0016052">
    <property type="term" value="P:carbohydrate catabolic process"/>
    <property type="evidence" value="ECO:0007669"/>
    <property type="project" value="TreeGrafter"/>
</dbReference>
<dbReference type="SUPFAM" id="SSF51445">
    <property type="entry name" value="(Trans)glycosidases"/>
    <property type="match status" value="1"/>
</dbReference>
<protein>
    <submittedName>
        <fullName evidence="7">Glycoside hydrolase family 1 protein</fullName>
    </submittedName>
</protein>